<gene>
    <name evidence="1" type="ORF">UY48_C0033G0016</name>
</gene>
<reference evidence="1 2" key="1">
    <citation type="journal article" date="2015" name="Nature">
        <title>rRNA introns, odd ribosomes, and small enigmatic genomes across a large radiation of phyla.</title>
        <authorList>
            <person name="Brown C.T."/>
            <person name="Hug L.A."/>
            <person name="Thomas B.C."/>
            <person name="Sharon I."/>
            <person name="Castelle C.J."/>
            <person name="Singh A."/>
            <person name="Wilkins M.J."/>
            <person name="Williams K.H."/>
            <person name="Banfield J.F."/>
        </authorList>
    </citation>
    <scope>NUCLEOTIDE SEQUENCE [LARGE SCALE GENOMIC DNA]</scope>
</reference>
<name>A0A0G1VVX6_9BACT</name>
<comment type="caution">
    <text evidence="1">The sequence shown here is derived from an EMBL/GenBank/DDBJ whole genome shotgun (WGS) entry which is preliminary data.</text>
</comment>
<proteinExistence type="predicted"/>
<protein>
    <submittedName>
        <fullName evidence="1">Uncharacterized protein</fullName>
    </submittedName>
</protein>
<dbReference type="AlphaFoldDB" id="A0A0G1VVX6"/>
<feature type="non-terminal residue" evidence="1">
    <location>
        <position position="28"/>
    </location>
</feature>
<accession>A0A0G1VVX6</accession>
<dbReference type="EMBL" id="LCQD01000033">
    <property type="protein sequence ID" value="KKW10628.1"/>
    <property type="molecule type" value="Genomic_DNA"/>
</dbReference>
<sequence length="28" mass="2902">MIVVSCDPGITSGYCVAELKGSLLEFVA</sequence>
<organism evidence="1 2">
    <name type="scientific">Candidatus Gottesmanbacteria bacterium GW2011_GWB1_49_7</name>
    <dbReference type="NCBI Taxonomy" id="1618448"/>
    <lineage>
        <taxon>Bacteria</taxon>
        <taxon>Candidatus Gottesmaniibacteriota</taxon>
    </lineage>
</organism>
<evidence type="ECO:0000313" key="1">
    <source>
        <dbReference type="EMBL" id="KKW10628.1"/>
    </source>
</evidence>
<dbReference type="Proteomes" id="UP000034588">
    <property type="component" value="Unassembled WGS sequence"/>
</dbReference>
<evidence type="ECO:0000313" key="2">
    <source>
        <dbReference type="Proteomes" id="UP000034588"/>
    </source>
</evidence>